<reference evidence="1 2" key="2">
    <citation type="submission" date="2023-10" db="EMBL/GenBank/DDBJ databases">
        <authorList>
            <person name="Han X.F."/>
        </authorList>
    </citation>
    <scope>NUCLEOTIDE SEQUENCE [LARGE SCALE GENOMIC DNA]</scope>
    <source>
        <strain evidence="1 2">KCTC 39840</strain>
    </source>
</reference>
<dbReference type="EMBL" id="JAWSTH010000200">
    <property type="protein sequence ID" value="MDW5598858.1"/>
    <property type="molecule type" value="Genomic_DNA"/>
</dbReference>
<protein>
    <recommendedName>
        <fullName evidence="3">Linalool dehydratase/isomerase domain-containing protein</fullName>
    </recommendedName>
</protein>
<comment type="caution">
    <text evidence="1">The sequence shown here is derived from an EMBL/GenBank/DDBJ whole genome shotgun (WGS) entry which is preliminary data.</text>
</comment>
<dbReference type="Proteomes" id="UP001284601">
    <property type="component" value="Unassembled WGS sequence"/>
</dbReference>
<name>A0ABU4I087_9ACTN</name>
<sequence>METPSSRPPRAAPVRAALIALVAALAGVVASAVGAHAALPPAHAWSGEEVARWAGGVERAWVRLTDDNGAVRDLLEPPYGAFNYGTLMLAQAQLRAAARSGDEGLERAAVAQVLGTLRRDPQSDPFHVLGATSLLRDGQAGRLPARAWERIGTPLADWVARIPPFRGHAFAATGDYDNWRLVFAAAASELAQAGLVGTPGGIASDADALRVEVRRIVSRLMPRHAGPRFQIPRLGAARALSDPPWQPPAYHLFSTLLLERVYQSAPGAFSEQALRIRREAGRYALALMAPDGALTPGGRSMEQSWVLAAAVALGAMRASDHGPAASTWRAFAERAMDRLVRVHGTLDDGTIPVVPGLRQAWDATIMDGYASMTQYNGLTLFLLQDAADRWPDGVPVGRIPADAHGHLVADLRGSRLAWGRGPELWWALSGRRTQGDGRYQQGLAALKVADGAGGWRDLLAARPQRHGISSGWLLRTPRGTARLVLAHADGRGGAVRLYGAWRLANGTTYRPAHWRLLARGRALTITTDRLRPGEALDAAVWALPGVLPVLARGSVTPRPCTVSASGPACPLRLRVAQPGAVRLTLAAP</sequence>
<dbReference type="RefSeq" id="WP_318601453.1">
    <property type="nucleotide sequence ID" value="NZ_JAWSTH010000200.1"/>
</dbReference>
<reference evidence="2" key="1">
    <citation type="submission" date="2023-07" db="EMBL/GenBank/DDBJ databases">
        <title>Conexibacter stalactiti sp. nov., isolated from stalactites in a lava cave and emended description of the genus Conexibacter.</title>
        <authorList>
            <person name="Lee S.D."/>
        </authorList>
    </citation>
    <scope>NUCLEOTIDE SEQUENCE [LARGE SCALE GENOMIC DNA]</scope>
    <source>
        <strain evidence="2">KCTC 39840</strain>
    </source>
</reference>
<proteinExistence type="predicted"/>
<accession>A0ABU4I087</accession>
<keyword evidence="2" id="KW-1185">Reference proteome</keyword>
<evidence type="ECO:0000313" key="1">
    <source>
        <dbReference type="EMBL" id="MDW5598858.1"/>
    </source>
</evidence>
<evidence type="ECO:0008006" key="3">
    <source>
        <dbReference type="Google" id="ProtNLM"/>
    </source>
</evidence>
<gene>
    <name evidence="1" type="ORF">R7226_31155</name>
</gene>
<organism evidence="1 2">
    <name type="scientific">Conexibacter stalactiti</name>
    <dbReference type="NCBI Taxonomy" id="1940611"/>
    <lineage>
        <taxon>Bacteria</taxon>
        <taxon>Bacillati</taxon>
        <taxon>Actinomycetota</taxon>
        <taxon>Thermoleophilia</taxon>
        <taxon>Solirubrobacterales</taxon>
        <taxon>Conexibacteraceae</taxon>
        <taxon>Conexibacter</taxon>
    </lineage>
</organism>
<evidence type="ECO:0000313" key="2">
    <source>
        <dbReference type="Proteomes" id="UP001284601"/>
    </source>
</evidence>